<dbReference type="Proteomes" id="UP000435112">
    <property type="component" value="Unassembled WGS sequence"/>
</dbReference>
<dbReference type="Pfam" id="PF00266">
    <property type="entry name" value="Aminotran_5"/>
    <property type="match status" value="1"/>
</dbReference>
<dbReference type="SUPFAM" id="SSF53383">
    <property type="entry name" value="PLP-dependent transferases"/>
    <property type="match status" value="1"/>
</dbReference>
<keyword evidence="1" id="KW-0663">Pyridoxal phosphate</keyword>
<evidence type="ECO:0000259" key="2">
    <source>
        <dbReference type="Pfam" id="PF00266"/>
    </source>
</evidence>
<dbReference type="PANTHER" id="PTHR43092">
    <property type="entry name" value="L-CYSTEINE DESULFHYDRASE"/>
    <property type="match status" value="1"/>
</dbReference>
<dbReference type="OrthoDB" id="5978656at2759"/>
<dbReference type="PANTHER" id="PTHR43092:SF2">
    <property type="entry name" value="HERCYNYLCYSTEINE SULFOXIDE LYASE"/>
    <property type="match status" value="1"/>
</dbReference>
<name>A0A6A3MVT0_9STRA</name>
<dbReference type="Gene3D" id="3.90.1150.10">
    <property type="entry name" value="Aspartate Aminotransferase, domain 1"/>
    <property type="match status" value="1"/>
</dbReference>
<protein>
    <recommendedName>
        <fullName evidence="2">Aminotransferase class V domain-containing protein</fullName>
    </recommendedName>
</protein>
<accession>A0A6A3MVT0</accession>
<feature type="domain" description="Aminotransferase class V" evidence="2">
    <location>
        <begin position="174"/>
        <end position="424"/>
    </location>
</feature>
<dbReference type="InterPro" id="IPR015421">
    <property type="entry name" value="PyrdxlP-dep_Trfase_major"/>
</dbReference>
<evidence type="ECO:0000313" key="3">
    <source>
        <dbReference type="EMBL" id="KAE9035257.1"/>
    </source>
</evidence>
<organism evidence="3 4">
    <name type="scientific">Phytophthora rubi</name>
    <dbReference type="NCBI Taxonomy" id="129364"/>
    <lineage>
        <taxon>Eukaryota</taxon>
        <taxon>Sar</taxon>
        <taxon>Stramenopiles</taxon>
        <taxon>Oomycota</taxon>
        <taxon>Peronosporomycetes</taxon>
        <taxon>Peronosporales</taxon>
        <taxon>Peronosporaceae</taxon>
        <taxon>Phytophthora</taxon>
    </lineage>
</organism>
<dbReference type="Gene3D" id="3.40.640.10">
    <property type="entry name" value="Type I PLP-dependent aspartate aminotransferase-like (Major domain)"/>
    <property type="match status" value="1"/>
</dbReference>
<gene>
    <name evidence="3" type="ORF">PR002_g7684</name>
</gene>
<reference evidence="3 4" key="1">
    <citation type="submission" date="2018-09" db="EMBL/GenBank/DDBJ databases">
        <title>Genomic investigation of the strawberry pathogen Phytophthora fragariae indicates pathogenicity is determined by transcriptional variation in three key races.</title>
        <authorList>
            <person name="Adams T.M."/>
            <person name="Armitage A.D."/>
            <person name="Sobczyk M.K."/>
            <person name="Bates H.J."/>
            <person name="Dunwell J.M."/>
            <person name="Nellist C.F."/>
            <person name="Harrison R.J."/>
        </authorList>
    </citation>
    <scope>NUCLEOTIDE SEQUENCE [LARGE SCALE GENOMIC DNA]</scope>
    <source>
        <strain evidence="3 4">SCRP324</strain>
    </source>
</reference>
<evidence type="ECO:0000313" key="4">
    <source>
        <dbReference type="Proteomes" id="UP000435112"/>
    </source>
</evidence>
<dbReference type="InterPro" id="IPR000192">
    <property type="entry name" value="Aminotrans_V_dom"/>
</dbReference>
<dbReference type="EMBL" id="QXFU01000372">
    <property type="protein sequence ID" value="KAE9035257.1"/>
    <property type="molecule type" value="Genomic_DNA"/>
</dbReference>
<dbReference type="InterPro" id="IPR015422">
    <property type="entry name" value="PyrdxlP-dep_Trfase_small"/>
</dbReference>
<dbReference type="InterPro" id="IPR015424">
    <property type="entry name" value="PyrdxlP-dep_Trfase"/>
</dbReference>
<proteinExistence type="predicted"/>
<sequence length="527" mass="58024">MLRMRSLASPLRSSPRVLPTSRLLTHLPQSPSVISSRCTLPTAAQTRQNRRFKATSGMSGAASSSAGYEAFGSFHTPSTAALFARDDSASDPAMVFASDIASRRLQLQINSVPNAANRSLFALDLETWTYLNHGAFGAPSKVAIEAAGHWRAQADAQPLNFNDRELFPLVVRAVKSLASFVGVAKPEELVLLPNATAGLHSVLASVLEGGDGTEEKTVVLFSTRYGAVRKMLQAVEGSSIGEVQVHEEPLSLEESYDDQKVLEKLERVLDAVEAAGRRVALVVVDHITSNTAVTMPVKDIVQRCHARDSGVLVLVDGAHGLLNLALDLDELGADYYVGNCHKWFCSARGAAFLHVARENGPRIEPRVISHGFFDGMQSAFMWTGLQDYSAWLALPQCLVFWRRQGVDETREYMHTLAQDAAELLYSRWEMPDHLARERQVPSHKRHAMRLVQLPTSRRLCGGVVVNEKDPKATSTDAKRVQDGLHYIHHIEVPVKCVDGRLYVRLSAHVYNCLEDFEKLADAAVTRD</sequence>
<evidence type="ECO:0000256" key="1">
    <source>
        <dbReference type="ARBA" id="ARBA00022898"/>
    </source>
</evidence>
<dbReference type="AlphaFoldDB" id="A0A6A3MVT0"/>
<comment type="caution">
    <text evidence="3">The sequence shown here is derived from an EMBL/GenBank/DDBJ whole genome shotgun (WGS) entry which is preliminary data.</text>
</comment>